<dbReference type="KEGG" id="hyj:FHG12_02995"/>
<dbReference type="AlphaFoldDB" id="A0A5B7ZX90"/>
<proteinExistence type="predicted"/>
<dbReference type="OrthoDB" id="2379877at2"/>
<evidence type="ECO:0000313" key="2">
    <source>
        <dbReference type="Proteomes" id="UP000305398"/>
    </source>
</evidence>
<sequence length="351" mass="40030">MKFVPFAQVRRQPTIIVDSTGLGAALVLAHWRGAATPEPFRDDTSAGSVLRFLHSSPVLENVANAVTANHFDVDGFVGVWAMLNPEQALRHEHLLRLVATLGDFREINWHDPLADHALTLVCWLNAKEKELFYPPFGAPVLRRREDEASAEKFEWFLPRFGEILENPELDHTVWEPEYKRVRQAVAVLQSSDKQTVVYEDIGLVVVRTPAPVPYYALFGPTAGFDMVLSIYEGNRYEFEYKYTTWVDLESRPTLPRLPLDALAARLNALEQTVRRWTFDPVTDTGPVLRLSGKGLSKMHRYADPDQRPIYASSIAPETIEQDVVGFFRHRYAGIQPRRYWSWAEIREAGAQ</sequence>
<gene>
    <name evidence="1" type="ORF">FHG12_02995</name>
</gene>
<name>A0A5B7ZX90_9BACT</name>
<keyword evidence="2" id="KW-1185">Reference proteome</keyword>
<dbReference type="Proteomes" id="UP000305398">
    <property type="component" value="Chromosome"/>
</dbReference>
<accession>A0A5B7ZX90</accession>
<evidence type="ECO:0000313" key="1">
    <source>
        <dbReference type="EMBL" id="QDA59133.1"/>
    </source>
</evidence>
<dbReference type="Pfam" id="PF20392">
    <property type="entry name" value="DUF6687"/>
    <property type="match status" value="1"/>
</dbReference>
<dbReference type="RefSeq" id="WP_139514208.1">
    <property type="nucleotide sequence ID" value="NZ_CP040896.1"/>
</dbReference>
<reference evidence="1 2" key="1">
    <citation type="submission" date="2019-06" db="EMBL/GenBank/DDBJ databases">
        <authorList>
            <person name="Srinivasan S."/>
        </authorList>
    </citation>
    <scope>NUCLEOTIDE SEQUENCE [LARGE SCALE GENOMIC DNA]</scope>
    <source>
        <strain evidence="1 2">17J68-5</strain>
    </source>
</reference>
<dbReference type="EMBL" id="CP040896">
    <property type="protein sequence ID" value="QDA59133.1"/>
    <property type="molecule type" value="Genomic_DNA"/>
</dbReference>
<dbReference type="InterPro" id="IPR046509">
    <property type="entry name" value="DUF6687"/>
</dbReference>
<protein>
    <submittedName>
        <fullName evidence="1">Uncharacterized protein</fullName>
    </submittedName>
</protein>
<organism evidence="1 2">
    <name type="scientific">Hymenobacter jejuensis</name>
    <dbReference type="NCBI Taxonomy" id="2502781"/>
    <lineage>
        <taxon>Bacteria</taxon>
        <taxon>Pseudomonadati</taxon>
        <taxon>Bacteroidota</taxon>
        <taxon>Cytophagia</taxon>
        <taxon>Cytophagales</taxon>
        <taxon>Hymenobacteraceae</taxon>
        <taxon>Hymenobacter</taxon>
    </lineage>
</organism>